<evidence type="ECO:0000256" key="6">
    <source>
        <dbReference type="HAMAP-Rule" id="MF_00978"/>
    </source>
</evidence>
<keyword evidence="4 6" id="KW-0092">Biotin</keyword>
<keyword evidence="3 6" id="KW-0067">ATP-binding</keyword>
<evidence type="ECO:0000256" key="4">
    <source>
        <dbReference type="ARBA" id="ARBA00023267"/>
    </source>
</evidence>
<dbReference type="InterPro" id="IPR036388">
    <property type="entry name" value="WH-like_DNA-bd_sf"/>
</dbReference>
<feature type="DNA-binding region" description="H-T-H motif" evidence="6">
    <location>
        <begin position="21"/>
        <end position="40"/>
    </location>
</feature>
<sequence length="329" mass="35775">MHQKAATILRFFRQQSGFVSGEQLSKELGISRTAVWKHISALRGAGYRVEAVPSRGYRLLSSPDTLAAEEISVQLNSGLIGTRLVNLATTTSTNFEAFRLAEEGAGEGTVVTAEEQSKGKGRLGRIWSSPPGANLYCSVILRPRIKPFEAPQLTFLSAVATARAIEQTTGLKPEIKWPNDVLIDGKKVAGLLNEMSAETDGINDGINFVILGIGVNLNMTADQFPGDLRHPATSLLIEGGAKISRARFTAFLLNELDRLYAGFLDHGFVQVRREWQERCNANGREVVVSNHGRDDIRGLFAGIDGDGALLLRHPDGTVERILSGDVRVL</sequence>
<dbReference type="Pfam" id="PF08279">
    <property type="entry name" value="HTH_11"/>
    <property type="match status" value="1"/>
</dbReference>
<dbReference type="InterPro" id="IPR045864">
    <property type="entry name" value="aa-tRNA-synth_II/BPL/LPL"/>
</dbReference>
<dbReference type="PANTHER" id="PTHR12835">
    <property type="entry name" value="BIOTIN PROTEIN LIGASE"/>
    <property type="match status" value="1"/>
</dbReference>
<dbReference type="InterPro" id="IPR008988">
    <property type="entry name" value="Transcriptional_repressor_C"/>
</dbReference>
<evidence type="ECO:0000256" key="1">
    <source>
        <dbReference type="ARBA" id="ARBA00022598"/>
    </source>
</evidence>
<feature type="binding site" evidence="6">
    <location>
        <position position="116"/>
    </location>
    <ligand>
        <name>biotin</name>
        <dbReference type="ChEBI" id="CHEBI:57586"/>
    </ligand>
</feature>
<keyword evidence="6" id="KW-0678">Repressor</keyword>
<dbReference type="SUPFAM" id="SSF46785">
    <property type="entry name" value="Winged helix' DNA-binding domain"/>
    <property type="match status" value="1"/>
</dbReference>
<keyword evidence="2 6" id="KW-0547">Nucleotide-binding</keyword>
<evidence type="ECO:0000256" key="3">
    <source>
        <dbReference type="ARBA" id="ARBA00022840"/>
    </source>
</evidence>
<feature type="domain" description="BPL/LPL catalytic" evidence="7">
    <location>
        <begin position="69"/>
        <end position="264"/>
    </location>
</feature>
<feature type="binding site" evidence="6">
    <location>
        <begin position="92"/>
        <end position="94"/>
    </location>
    <ligand>
        <name>biotin</name>
        <dbReference type="ChEBI" id="CHEBI:57586"/>
    </ligand>
</feature>
<dbReference type="SUPFAM" id="SSF50037">
    <property type="entry name" value="C-terminal domain of transcriptional repressors"/>
    <property type="match status" value="1"/>
</dbReference>
<evidence type="ECO:0000259" key="7">
    <source>
        <dbReference type="PROSITE" id="PS51733"/>
    </source>
</evidence>
<dbReference type="CDD" id="cd16442">
    <property type="entry name" value="BPL"/>
    <property type="match status" value="1"/>
</dbReference>
<dbReference type="InterPro" id="IPR011991">
    <property type="entry name" value="ArsR-like_HTH"/>
</dbReference>
<reference evidence="8 9" key="1">
    <citation type="submission" date="2019-04" db="EMBL/GenBank/DDBJ databases">
        <title>Geobacter ruber sp. nov., ferric-reducing bacteria isolated from paddy soil.</title>
        <authorList>
            <person name="Xu Z."/>
            <person name="Masuda Y."/>
            <person name="Itoh H."/>
            <person name="Senoo K."/>
        </authorList>
    </citation>
    <scope>NUCLEOTIDE SEQUENCE [LARGE SCALE GENOMIC DNA]</scope>
    <source>
        <strain evidence="8 9">Red88</strain>
    </source>
</reference>
<dbReference type="InterPro" id="IPR030855">
    <property type="entry name" value="Bifunct_BirA"/>
</dbReference>
<dbReference type="Proteomes" id="UP000324298">
    <property type="component" value="Unassembled WGS sequence"/>
</dbReference>
<dbReference type="InterPro" id="IPR036390">
    <property type="entry name" value="WH_DNA-bd_sf"/>
</dbReference>
<keyword evidence="6" id="KW-0805">Transcription regulation</keyword>
<comment type="catalytic activity">
    <reaction evidence="5 6">
        <text>biotin + L-lysyl-[protein] + ATP = N(6)-biotinyl-L-lysyl-[protein] + AMP + diphosphate + H(+)</text>
        <dbReference type="Rhea" id="RHEA:11756"/>
        <dbReference type="Rhea" id="RHEA-COMP:9752"/>
        <dbReference type="Rhea" id="RHEA-COMP:10505"/>
        <dbReference type="ChEBI" id="CHEBI:15378"/>
        <dbReference type="ChEBI" id="CHEBI:29969"/>
        <dbReference type="ChEBI" id="CHEBI:30616"/>
        <dbReference type="ChEBI" id="CHEBI:33019"/>
        <dbReference type="ChEBI" id="CHEBI:57586"/>
        <dbReference type="ChEBI" id="CHEBI:83144"/>
        <dbReference type="ChEBI" id="CHEBI:456215"/>
        <dbReference type="EC" id="6.3.4.15"/>
    </reaction>
</comment>
<dbReference type="EC" id="6.3.4.15" evidence="6"/>
<feature type="binding site" evidence="6">
    <location>
        <position position="187"/>
    </location>
    <ligand>
        <name>biotin</name>
        <dbReference type="ChEBI" id="CHEBI:57586"/>
    </ligand>
</feature>
<comment type="caution">
    <text evidence="8">The sequence shown here is derived from an EMBL/GenBank/DDBJ whole genome shotgun (WGS) entry which is preliminary data.</text>
</comment>
<dbReference type="InterPro" id="IPR013196">
    <property type="entry name" value="HTH_11"/>
</dbReference>
<gene>
    <name evidence="6" type="primary">birA</name>
    <name evidence="8" type="ORF">ET418_03020</name>
</gene>
<dbReference type="HAMAP" id="MF_00978">
    <property type="entry name" value="Bifunct_BirA"/>
    <property type="match status" value="1"/>
</dbReference>
<organism evidence="8 9">
    <name type="scientific">Oryzomonas rubra</name>
    <dbReference type="NCBI Taxonomy" id="2509454"/>
    <lineage>
        <taxon>Bacteria</taxon>
        <taxon>Pseudomonadati</taxon>
        <taxon>Thermodesulfobacteriota</taxon>
        <taxon>Desulfuromonadia</taxon>
        <taxon>Geobacterales</taxon>
        <taxon>Geobacteraceae</taxon>
        <taxon>Oryzomonas</taxon>
    </lineage>
</organism>
<dbReference type="SUPFAM" id="SSF55681">
    <property type="entry name" value="Class II aaRS and biotin synthetases"/>
    <property type="match status" value="1"/>
</dbReference>
<dbReference type="InterPro" id="IPR003142">
    <property type="entry name" value="BPL_C"/>
</dbReference>
<keyword evidence="6" id="KW-0238">DNA-binding</keyword>
<dbReference type="OrthoDB" id="9807064at2"/>
<dbReference type="EMBL" id="SRSD01000002">
    <property type="protein sequence ID" value="KAA0893954.1"/>
    <property type="molecule type" value="Genomic_DNA"/>
</dbReference>
<evidence type="ECO:0000313" key="8">
    <source>
        <dbReference type="EMBL" id="KAA0893954.1"/>
    </source>
</evidence>
<dbReference type="Gene3D" id="1.10.10.10">
    <property type="entry name" value="Winged helix-like DNA-binding domain superfamily/Winged helix DNA-binding domain"/>
    <property type="match status" value="1"/>
</dbReference>
<comment type="similarity">
    <text evidence="6">Belongs to the biotin--protein ligase family.</text>
</comment>
<dbReference type="RefSeq" id="WP_149306113.1">
    <property type="nucleotide sequence ID" value="NZ_SRSD01000002.1"/>
</dbReference>
<dbReference type="Gene3D" id="3.30.930.10">
    <property type="entry name" value="Bira Bifunctional Protein, Domain 2"/>
    <property type="match status" value="1"/>
</dbReference>
<evidence type="ECO:0000313" key="9">
    <source>
        <dbReference type="Proteomes" id="UP000324298"/>
    </source>
</evidence>
<dbReference type="CDD" id="cd00090">
    <property type="entry name" value="HTH_ARSR"/>
    <property type="match status" value="1"/>
</dbReference>
<dbReference type="GO" id="GO:0003677">
    <property type="term" value="F:DNA binding"/>
    <property type="evidence" value="ECO:0007669"/>
    <property type="project" value="UniProtKB-UniRule"/>
</dbReference>
<dbReference type="InterPro" id="IPR004408">
    <property type="entry name" value="Biotin_CoA_COase_ligase"/>
</dbReference>
<dbReference type="GO" id="GO:0004077">
    <property type="term" value="F:biotin--[biotin carboxyl-carrier protein] ligase activity"/>
    <property type="evidence" value="ECO:0007669"/>
    <property type="project" value="UniProtKB-UniRule"/>
</dbReference>
<protein>
    <recommendedName>
        <fullName evidence="6">Bifunctional ligase/repressor BirA</fullName>
    </recommendedName>
    <alternativeName>
        <fullName evidence="6">Biotin--[acetyl-CoA-carboxylase] ligase</fullName>
        <ecNumber evidence="6">6.3.4.15</ecNumber>
    </alternativeName>
    <alternativeName>
        <fullName evidence="6">Biotin--protein ligase</fullName>
    </alternativeName>
    <alternativeName>
        <fullName evidence="6">Biotin-[acetyl-CoA carboxylase] synthetase</fullName>
    </alternativeName>
</protein>
<dbReference type="Pfam" id="PF03099">
    <property type="entry name" value="BPL_LplA_LipB"/>
    <property type="match status" value="1"/>
</dbReference>
<accession>A0A5A9XLX1</accession>
<evidence type="ECO:0000256" key="2">
    <source>
        <dbReference type="ARBA" id="ARBA00022741"/>
    </source>
</evidence>
<dbReference type="PANTHER" id="PTHR12835:SF5">
    <property type="entry name" value="BIOTIN--PROTEIN LIGASE"/>
    <property type="match status" value="1"/>
</dbReference>
<keyword evidence="6" id="KW-0804">Transcription</keyword>
<dbReference type="Gene3D" id="2.30.30.100">
    <property type="match status" value="1"/>
</dbReference>
<dbReference type="PROSITE" id="PS51733">
    <property type="entry name" value="BPL_LPL_CATALYTIC"/>
    <property type="match status" value="1"/>
</dbReference>
<dbReference type="GO" id="GO:0005737">
    <property type="term" value="C:cytoplasm"/>
    <property type="evidence" value="ECO:0007669"/>
    <property type="project" value="TreeGrafter"/>
</dbReference>
<dbReference type="GO" id="GO:0005524">
    <property type="term" value="F:ATP binding"/>
    <property type="evidence" value="ECO:0007669"/>
    <property type="project" value="UniProtKB-UniRule"/>
</dbReference>
<dbReference type="AlphaFoldDB" id="A0A5A9XLX1"/>
<name>A0A5A9XLX1_9BACT</name>
<dbReference type="NCBIfam" id="TIGR00121">
    <property type="entry name" value="birA_ligase"/>
    <property type="match status" value="1"/>
</dbReference>
<dbReference type="GO" id="GO:0006355">
    <property type="term" value="P:regulation of DNA-templated transcription"/>
    <property type="evidence" value="ECO:0007669"/>
    <property type="project" value="UniProtKB-UniRule"/>
</dbReference>
<keyword evidence="1 6" id="KW-0436">Ligase</keyword>
<comment type="function">
    <text evidence="6">Acts both as a biotin--[acetyl-CoA-carboxylase] ligase and a repressor.</text>
</comment>
<comment type="caution">
    <text evidence="6">Lacks conserved residue(s) required for the propagation of feature annotation.</text>
</comment>
<evidence type="ECO:0000256" key="5">
    <source>
        <dbReference type="ARBA" id="ARBA00047846"/>
    </source>
</evidence>
<keyword evidence="9" id="KW-1185">Reference proteome</keyword>
<dbReference type="Pfam" id="PF02237">
    <property type="entry name" value="BPL_C"/>
    <property type="match status" value="1"/>
</dbReference>
<dbReference type="InterPro" id="IPR004143">
    <property type="entry name" value="BPL_LPL_catalytic"/>
</dbReference>
<proteinExistence type="inferred from homology"/>